<sequence>MPMRHYLGLAEYQYRKQGQNVPVHYEPERLINGHMLLCGMSGTGKSFQSMRFLASAADGGVEVDVLDVHDELDQIPGAKACTYSQATQYGFNPLELNTNPHTGGVLRQVNYLVGLMKELSKQLGAKQEACLRHLLLDTYAGKGIWVDNPRSWQKQRITAAKYRELTESRQWGELRNYYPTMEDLLSFAKRKLIAITVGGDNPSISALQKLRGEYQKLNKLQGNYAKASGDDELDKLQKQIAGSKEKAAGLYADFIEKQQTGREIDDVMKYDSSEVLTSVIQRIEVFNSAGIFNANPPPFGNARVRVHQIKSLTNEQQVLFVKLRLSAIFEHWKEQGATRSGTELRHVIFLDEGHKFFSKEPDDIVNVIAKEARKFGIGLWCASQSPTAFPEDFMTNVGATVLLGIHSSFWKPAETRMRVTEEQLKFIRSKQTMGIKLQRDGEADPPFRNVIVPNPNFPEGKVAAGYS</sequence>
<dbReference type="InterPro" id="IPR051162">
    <property type="entry name" value="T4SS_component"/>
</dbReference>
<dbReference type="SUPFAM" id="SSF52540">
    <property type="entry name" value="P-loop containing nucleoside triphosphate hydrolases"/>
    <property type="match status" value="1"/>
</dbReference>
<organism evidence="2 3">
    <name type="scientific">Thiothrix lacustris</name>
    <dbReference type="NCBI Taxonomy" id="525917"/>
    <lineage>
        <taxon>Bacteria</taxon>
        <taxon>Pseudomonadati</taxon>
        <taxon>Pseudomonadota</taxon>
        <taxon>Gammaproteobacteria</taxon>
        <taxon>Thiotrichales</taxon>
        <taxon>Thiotrichaceae</taxon>
        <taxon>Thiothrix</taxon>
    </lineage>
</organism>
<evidence type="ECO:0000259" key="1">
    <source>
        <dbReference type="Pfam" id="PF01935"/>
    </source>
</evidence>
<evidence type="ECO:0000313" key="2">
    <source>
        <dbReference type="EMBL" id="OQX14590.1"/>
    </source>
</evidence>
<dbReference type="EMBL" id="MTEJ01000027">
    <property type="protein sequence ID" value="OQX14590.1"/>
    <property type="molecule type" value="Genomic_DNA"/>
</dbReference>
<dbReference type="Proteomes" id="UP000192491">
    <property type="component" value="Unassembled WGS sequence"/>
</dbReference>
<dbReference type="Gene3D" id="3.40.50.300">
    <property type="entry name" value="P-loop containing nucleotide triphosphate hydrolases"/>
    <property type="match status" value="2"/>
</dbReference>
<feature type="domain" description="Helicase HerA central" evidence="1">
    <location>
        <begin position="17"/>
        <end position="97"/>
    </location>
</feature>
<proteinExistence type="predicted"/>
<dbReference type="AlphaFoldDB" id="A0A1Y1QV40"/>
<dbReference type="InterPro" id="IPR027417">
    <property type="entry name" value="P-loop_NTPase"/>
</dbReference>
<name>A0A1Y1QV40_9GAMM</name>
<evidence type="ECO:0000313" key="3">
    <source>
        <dbReference type="Proteomes" id="UP000192491"/>
    </source>
</evidence>
<dbReference type="PANTHER" id="PTHR30121:SF6">
    <property type="entry name" value="SLR6007 PROTEIN"/>
    <property type="match status" value="1"/>
</dbReference>
<protein>
    <recommendedName>
        <fullName evidence="1">Helicase HerA central domain-containing protein</fullName>
    </recommendedName>
</protein>
<dbReference type="Pfam" id="PF01935">
    <property type="entry name" value="DUF87"/>
    <property type="match status" value="1"/>
</dbReference>
<dbReference type="InterPro" id="IPR002789">
    <property type="entry name" value="HerA_central"/>
</dbReference>
<accession>A0A1Y1QV40</accession>
<gene>
    <name evidence="2" type="ORF">BWK73_09350</name>
</gene>
<dbReference type="PANTHER" id="PTHR30121">
    <property type="entry name" value="UNCHARACTERIZED PROTEIN YJGR-RELATED"/>
    <property type="match status" value="1"/>
</dbReference>
<reference evidence="2 3" key="1">
    <citation type="submission" date="2017-01" db="EMBL/GenBank/DDBJ databases">
        <title>Novel large sulfur bacteria in the metagenomes of groundwater-fed chemosynthetic microbial mats in the Lake Huron basin.</title>
        <authorList>
            <person name="Sharrar A.M."/>
            <person name="Flood B.E."/>
            <person name="Bailey J.V."/>
            <person name="Jones D.S."/>
            <person name="Biddanda B."/>
            <person name="Ruberg S.A."/>
            <person name="Marcus D.N."/>
            <person name="Dick G.J."/>
        </authorList>
    </citation>
    <scope>NUCLEOTIDE SEQUENCE [LARGE SCALE GENOMIC DNA]</scope>
    <source>
        <strain evidence="2">A8</strain>
    </source>
</reference>
<comment type="caution">
    <text evidence="2">The sequence shown here is derived from an EMBL/GenBank/DDBJ whole genome shotgun (WGS) entry which is preliminary data.</text>
</comment>